<comment type="caution">
    <text evidence="2">The sequence shown here is derived from an EMBL/GenBank/DDBJ whole genome shotgun (WGS) entry which is preliminary data.</text>
</comment>
<sequence length="515" mass="57203">MAKDGIRGVSVLREPLSSWCGLLPSLRRSGSCATSDGRWSPSAGRHCAPGQRPAGHRRRAGGRPQAMPSRPFAAARHLKAADRGHFEPLSGRRVVEQLQKSGEDAVPTAFGTPCTAPSVASSGRSSTRSNNSHWSAPSRPKAAPRSVSPPQPAARRKEDDRRPEELRRLRQQAAQCQEFKEMSEQANSELVRVEGEVHRLKEQLARVSRQNKQLLLQLRQQRMSHRQELRLHATSKEDGKDVSLLTYLQDAPEHQDTQLQKDLATHSAEVRLCLRKAMRQVLLDHLTLEDPTVEALQSHVRELWASMHSLWRAELLEDDIVEDIFHKVPSLCRGSPTSEADEPQWPEVAEQAEKQVLQMLERLSFVDISPGRESLRTRRAPAPPTSADTGSEDRDAAGETEMAPAKEVSPARSKRVSGEKPATPSFGSPWRRPSRSPSPTLRHAPSMPAVLIAGPVLKPARQRPQAVVVEVAPAPKRRTRSPDVSLSPRVPMKRAEVRPRSLSPEMAKRMQKSGR</sequence>
<dbReference type="Proteomes" id="UP001178507">
    <property type="component" value="Unassembled WGS sequence"/>
</dbReference>
<feature type="region of interest" description="Disordered" evidence="1">
    <location>
        <begin position="98"/>
        <end position="171"/>
    </location>
</feature>
<protein>
    <submittedName>
        <fullName evidence="2">Uncharacterized protein</fullName>
    </submittedName>
</protein>
<feature type="compositionally biased region" description="Low complexity" evidence="1">
    <location>
        <begin position="424"/>
        <end position="439"/>
    </location>
</feature>
<feature type="compositionally biased region" description="Basic and acidic residues" evidence="1">
    <location>
        <begin position="155"/>
        <end position="168"/>
    </location>
</feature>
<proteinExistence type="predicted"/>
<name>A0AA36IA38_9DINO</name>
<accession>A0AA36IA38</accession>
<evidence type="ECO:0000313" key="3">
    <source>
        <dbReference type="Proteomes" id="UP001178507"/>
    </source>
</evidence>
<dbReference type="AlphaFoldDB" id="A0AA36IA38"/>
<feature type="region of interest" description="Disordered" evidence="1">
    <location>
        <begin position="371"/>
        <end position="447"/>
    </location>
</feature>
<feature type="compositionally biased region" description="Low complexity" evidence="1">
    <location>
        <begin position="115"/>
        <end position="132"/>
    </location>
</feature>
<feature type="region of interest" description="Disordered" evidence="1">
    <location>
        <begin position="472"/>
        <end position="515"/>
    </location>
</feature>
<evidence type="ECO:0000313" key="2">
    <source>
        <dbReference type="EMBL" id="CAJ1383886.1"/>
    </source>
</evidence>
<organism evidence="2 3">
    <name type="scientific">Effrenium voratum</name>
    <dbReference type="NCBI Taxonomy" id="2562239"/>
    <lineage>
        <taxon>Eukaryota</taxon>
        <taxon>Sar</taxon>
        <taxon>Alveolata</taxon>
        <taxon>Dinophyceae</taxon>
        <taxon>Suessiales</taxon>
        <taxon>Symbiodiniaceae</taxon>
        <taxon>Effrenium</taxon>
    </lineage>
</organism>
<evidence type="ECO:0000256" key="1">
    <source>
        <dbReference type="SAM" id="MobiDB-lite"/>
    </source>
</evidence>
<feature type="region of interest" description="Disordered" evidence="1">
    <location>
        <begin position="35"/>
        <end position="70"/>
    </location>
</feature>
<dbReference type="EMBL" id="CAUJNA010001057">
    <property type="protein sequence ID" value="CAJ1383886.1"/>
    <property type="molecule type" value="Genomic_DNA"/>
</dbReference>
<reference evidence="2" key="1">
    <citation type="submission" date="2023-08" db="EMBL/GenBank/DDBJ databases">
        <authorList>
            <person name="Chen Y."/>
            <person name="Shah S."/>
            <person name="Dougan E. K."/>
            <person name="Thang M."/>
            <person name="Chan C."/>
        </authorList>
    </citation>
    <scope>NUCLEOTIDE SEQUENCE</scope>
</reference>
<keyword evidence="3" id="KW-1185">Reference proteome</keyword>
<gene>
    <name evidence="2" type="ORF">EVOR1521_LOCUS10872</name>
</gene>